<keyword evidence="4" id="KW-0013">ADP-ribosylation</keyword>
<keyword evidence="5 7" id="KW-0520">NAD</keyword>
<dbReference type="PROSITE" id="PS51059">
    <property type="entry name" value="PARP_CATALYTIC"/>
    <property type="match status" value="1"/>
</dbReference>
<dbReference type="InterPro" id="IPR051838">
    <property type="entry name" value="ARTD_PARP"/>
</dbReference>
<dbReference type="GO" id="GO:0016779">
    <property type="term" value="F:nucleotidyltransferase activity"/>
    <property type="evidence" value="ECO:0007669"/>
    <property type="project" value="UniProtKB-KW"/>
</dbReference>
<evidence type="ECO:0000256" key="1">
    <source>
        <dbReference type="ARBA" id="ARBA00022676"/>
    </source>
</evidence>
<keyword evidence="3" id="KW-0548">Nucleotidyltransferase</keyword>
<comment type="similarity">
    <text evidence="6">Belongs to the ARTD/PARP family.</text>
</comment>
<evidence type="ECO:0000256" key="3">
    <source>
        <dbReference type="ARBA" id="ARBA00022695"/>
    </source>
</evidence>
<dbReference type="SUPFAM" id="SSF56399">
    <property type="entry name" value="ADP-ribosylation"/>
    <property type="match status" value="1"/>
</dbReference>
<keyword evidence="2 7" id="KW-0808">Transferase</keyword>
<reference evidence="9" key="2">
    <citation type="submission" date="2025-08" db="UniProtKB">
        <authorList>
            <consortium name="Ensembl"/>
        </authorList>
    </citation>
    <scope>IDENTIFICATION</scope>
</reference>
<dbReference type="Ensembl" id="ENSTNIT00000016929.1">
    <property type="protein sequence ID" value="ENSTNIP00000016715.1"/>
    <property type="gene ID" value="ENSTNIG00000013714.1"/>
</dbReference>
<evidence type="ECO:0000259" key="8">
    <source>
        <dbReference type="PROSITE" id="PS51059"/>
    </source>
</evidence>
<dbReference type="CDD" id="cd01341">
    <property type="entry name" value="ADP_ribosyl"/>
    <property type="match status" value="2"/>
</dbReference>
<proteinExistence type="inferred from homology"/>
<protein>
    <recommendedName>
        <fullName evidence="7">Poly [ADP-ribose] polymerase</fullName>
        <shortName evidence="7">PARP</shortName>
        <ecNumber evidence="7">2.4.2.-</ecNumber>
    </recommendedName>
</protein>
<evidence type="ECO:0000256" key="7">
    <source>
        <dbReference type="RuleBase" id="RU362114"/>
    </source>
</evidence>
<dbReference type="EC" id="2.4.2.-" evidence="7"/>
<reference evidence="10" key="1">
    <citation type="journal article" date="2004" name="Nature">
        <title>Genome duplication in the teleost fish Tetraodon nigroviridis reveals the early vertebrate proto-karyotype.</title>
        <authorList>
            <person name="Jaillon O."/>
            <person name="Aury J.-M."/>
            <person name="Brunet F."/>
            <person name="Petit J.-L."/>
            <person name="Stange-Thomann N."/>
            <person name="Mauceli E."/>
            <person name="Bouneau L."/>
            <person name="Fischer C."/>
            <person name="Ozouf-Costaz C."/>
            <person name="Bernot A."/>
            <person name="Nicaud S."/>
            <person name="Jaffe D."/>
            <person name="Fisher S."/>
            <person name="Lutfalla G."/>
            <person name="Dossat C."/>
            <person name="Segurens B."/>
            <person name="Dasilva C."/>
            <person name="Salanoubat M."/>
            <person name="Levy M."/>
            <person name="Boudet N."/>
            <person name="Castellano S."/>
            <person name="Anthouard V."/>
            <person name="Jubin C."/>
            <person name="Castelli V."/>
            <person name="Katinka M."/>
            <person name="Vacherie B."/>
            <person name="Biemont C."/>
            <person name="Skalli Z."/>
            <person name="Cattolico L."/>
            <person name="Poulain J."/>
            <person name="De Berardinis V."/>
            <person name="Cruaud C."/>
            <person name="Duprat S."/>
            <person name="Brottier P."/>
            <person name="Coutanceau J.-P."/>
            <person name="Gouzy J."/>
            <person name="Parra G."/>
            <person name="Lardier G."/>
            <person name="Chapple C."/>
            <person name="McKernan K.J."/>
            <person name="McEwan P."/>
            <person name="Bosak S."/>
            <person name="Kellis M."/>
            <person name="Volff J.-N."/>
            <person name="Guigo R."/>
            <person name="Zody M.C."/>
            <person name="Mesirov J."/>
            <person name="Lindblad-Toh K."/>
            <person name="Birren B."/>
            <person name="Nusbaum C."/>
            <person name="Kahn D."/>
            <person name="Robinson-Rechavi M."/>
            <person name="Laudet V."/>
            <person name="Schachter V."/>
            <person name="Quetier F."/>
            <person name="Saurin W."/>
            <person name="Scarpelli C."/>
            <person name="Wincker P."/>
            <person name="Lander E.S."/>
            <person name="Weissenbach J."/>
            <person name="Roest Crollius H."/>
        </authorList>
    </citation>
    <scope>NUCLEOTIDE SEQUENCE [LARGE SCALE GENOMIC DNA]</scope>
</reference>
<evidence type="ECO:0000256" key="4">
    <source>
        <dbReference type="ARBA" id="ARBA00022765"/>
    </source>
</evidence>
<evidence type="ECO:0000313" key="10">
    <source>
        <dbReference type="Proteomes" id="UP000007303"/>
    </source>
</evidence>
<dbReference type="InterPro" id="IPR012317">
    <property type="entry name" value="Poly(ADP-ribose)pol_cat_dom"/>
</dbReference>
<evidence type="ECO:0000256" key="6">
    <source>
        <dbReference type="ARBA" id="ARBA00024347"/>
    </source>
</evidence>
<evidence type="ECO:0000313" key="9">
    <source>
        <dbReference type="Ensembl" id="ENSTNIP00000016715.1"/>
    </source>
</evidence>
<dbReference type="Pfam" id="PF00644">
    <property type="entry name" value="PARP"/>
    <property type="match status" value="1"/>
</dbReference>
<dbReference type="Proteomes" id="UP000007303">
    <property type="component" value="Unassembled WGS sequence"/>
</dbReference>
<sequence>ESEEESEVEERVCGTQQEVQAADLHRHPQLDADIQAVRTFCPGAAVSVREYGSIDGVDVDLHINANSLDKEVREAWRIHPSEPIIIRLHFCCSQYVAGPAPSVEVFQPSNRDHFNLGKQLKNILTDFISRQWNRVTNESIRTQEKSRQSWFNLRGTIKKVHASPNVWVPQSKSGDLQEASRREKVTLPAMKWNCFTNHSTSYIIKNSTGELFTYTPSGKAPSQRVMISAVKSPAHLGTKQLVELLFSSQAIGHCKSTPTMEHGILVQPKRKCIRAAAAISNSSSEIFFVWDPSLPLNSSHLLIVPSTPAPPAGHFVSPQNCLFLPGLLDFPLVCTDCIVDFLSDPVNIVLIKTVLFPPQIVRYAEQRIPTLSEYCVVCDEKHVFQSGPVLKPAVCSRELCVFSYHTLGVMSGVTEEVATGAEVVDLLVALCRAALQSPRKSIIFEPYPCVVDPNNPRTLAFSPKRKNYDRLQKALDSILLIRRMAQGPYSEIKMQMDKVDPLAHPLLQWILASNRSHIVKLPPNRQLKFMHTPHQFLLICSPPFKEACFQAARKRYGSTFAFHGSHFENWHSILRNGLVNGSYTKLQLHGAAYGKGIYLSPVSSISFGYSGIADICRLSVNKKSCRHGPASSVCRAQQQPCAARFLYNRNLNCIALCEVITSKHLQKHGNIWVCATPDHVCTRFLFVYENGQVGDAHINTQEAKIHHEIVQVVRSKSG</sequence>
<dbReference type="Gene3D" id="3.90.228.10">
    <property type="match status" value="1"/>
</dbReference>
<keyword evidence="1 7" id="KW-0328">Glycosyltransferase</keyword>
<reference evidence="9" key="3">
    <citation type="submission" date="2025-09" db="UniProtKB">
        <authorList>
            <consortium name="Ensembl"/>
        </authorList>
    </citation>
    <scope>IDENTIFICATION</scope>
</reference>
<evidence type="ECO:0000256" key="5">
    <source>
        <dbReference type="ARBA" id="ARBA00023027"/>
    </source>
</evidence>
<dbReference type="AlphaFoldDB" id="H3D874"/>
<keyword evidence="10" id="KW-1185">Reference proteome</keyword>
<dbReference type="InParanoid" id="H3D874"/>
<name>H3D874_TETNG</name>
<feature type="domain" description="PARP catalytic" evidence="8">
    <location>
        <begin position="483"/>
        <end position="710"/>
    </location>
</feature>
<dbReference type="GeneTree" id="ENSGT00950000183129"/>
<organism evidence="9 10">
    <name type="scientific">Tetraodon nigroviridis</name>
    <name type="common">Spotted green pufferfish</name>
    <name type="synonym">Chelonodon nigroviridis</name>
    <dbReference type="NCBI Taxonomy" id="99883"/>
    <lineage>
        <taxon>Eukaryota</taxon>
        <taxon>Metazoa</taxon>
        <taxon>Chordata</taxon>
        <taxon>Craniata</taxon>
        <taxon>Vertebrata</taxon>
        <taxon>Euteleostomi</taxon>
        <taxon>Actinopterygii</taxon>
        <taxon>Neopterygii</taxon>
        <taxon>Teleostei</taxon>
        <taxon>Neoteleostei</taxon>
        <taxon>Acanthomorphata</taxon>
        <taxon>Eupercaria</taxon>
        <taxon>Tetraodontiformes</taxon>
        <taxon>Tetradontoidea</taxon>
        <taxon>Tetraodontidae</taxon>
        <taxon>Tetraodon</taxon>
    </lineage>
</organism>
<dbReference type="PANTHER" id="PTHR21328">
    <property type="entry name" value="POLY ADP-RIBOSE POLYMERASE FAMILY, MEMBER PARP"/>
    <property type="match status" value="1"/>
</dbReference>
<accession>H3D874</accession>
<dbReference type="STRING" id="99883.ENSTNIP00000016715"/>
<dbReference type="GO" id="GO:0003950">
    <property type="term" value="F:NAD+ poly-ADP-ribosyltransferase activity"/>
    <property type="evidence" value="ECO:0007669"/>
    <property type="project" value="UniProtKB-UniRule"/>
</dbReference>
<dbReference type="HOGENOM" id="CLU_021399_0_0_1"/>
<evidence type="ECO:0000256" key="2">
    <source>
        <dbReference type="ARBA" id="ARBA00022679"/>
    </source>
</evidence>